<reference evidence="1 2" key="1">
    <citation type="journal article" date="2022" name="New Phytol.">
        <title>Ecological generalism drives hyperdiversity of secondary metabolite gene clusters in xylarialean endophytes.</title>
        <authorList>
            <person name="Franco M.E.E."/>
            <person name="Wisecaver J.H."/>
            <person name="Arnold A.E."/>
            <person name="Ju Y.M."/>
            <person name="Slot J.C."/>
            <person name="Ahrendt S."/>
            <person name="Moore L.P."/>
            <person name="Eastman K.E."/>
            <person name="Scott K."/>
            <person name="Konkel Z."/>
            <person name="Mondo S.J."/>
            <person name="Kuo A."/>
            <person name="Hayes R.D."/>
            <person name="Haridas S."/>
            <person name="Andreopoulos B."/>
            <person name="Riley R."/>
            <person name="LaButti K."/>
            <person name="Pangilinan J."/>
            <person name="Lipzen A."/>
            <person name="Amirebrahimi M."/>
            <person name="Yan J."/>
            <person name="Adam C."/>
            <person name="Keymanesh K."/>
            <person name="Ng V."/>
            <person name="Louie K."/>
            <person name="Northen T."/>
            <person name="Drula E."/>
            <person name="Henrissat B."/>
            <person name="Hsieh H.M."/>
            <person name="Youens-Clark K."/>
            <person name="Lutzoni F."/>
            <person name="Miadlikowska J."/>
            <person name="Eastwood D.C."/>
            <person name="Hamelin R.C."/>
            <person name="Grigoriev I.V."/>
            <person name="U'Ren J.M."/>
        </authorList>
    </citation>
    <scope>NUCLEOTIDE SEQUENCE [LARGE SCALE GENOMIC DNA]</scope>
    <source>
        <strain evidence="1 2">ER1909</strain>
    </source>
</reference>
<sequence>MDLKVVVNPSNSSSGPSVDVVVVNGLISFRRRASKSNLGDASWILHQLPHCYPGCRISIFNYLTRNQQSEAVFTRQGTRTKSVQLLDSLVSLRRCDTPRKNIVFIGQDVGGVLIKEALVLAHQNLDKYEEIFFSVNSIIYLGCPHEYNSEVILRRYLMSLLEIADSPIKLSSWAVETDHAFAETKLPITTNIINVVSAGLTYLADSRPFEVQQEIRSMTFEEIILGEIAPEYTQDLLNFSLWDCDKATLQYIQKFTSQASPHCAFGTVYADSKIGWIICNPEIVAFGRSPGLEYLLIPCSSREDATLAGNILFDPIHGIGHTSPSKLDVLLHFALLPSDSRFNTVGAIFYTFLSQLTTQLYHRGVSCFDSFNKWYGVYSVFGALSLEDLFGFFYDILLQLKSLGWSVGCILSNLDQHITSWDWLVARLDRLANECELNFKVLVTCSEEAFQPEQWAKWPQFNITFKSGTRDETRSFHEPSHIKAREPCQTIDITGHFKQDPEIIRLIREHPEPVEIAAKINNLFQACNGDETLHYVISAWLRTHNSSCLLSQSRIPRLLRAALWCKGLKLLGCRRWTGPPDVVRRRSSLSNDLTQTLSTLTDFTLEGWLKVIIDSITLSESKIVASTLTLLLGVFRPLTVAEVRDIWVACGEASIGGDDVNRSYLPPDIAAAFRGLLEIRRNDIQFSHPLLPSILSNPETKVGKTSEVIHQEITGICLKYMTSSAGQAALKAGKRVVGMNCLESRHNFLAYAAQYWPHHAKLSGAEWQLNSPQMKKFLNDDDTAILWADLYWALNNPFSCGKTPSSPLASILARHGLDALLTFERSKNAGPLADQELIELLEHASRTAQRHIVLDLLKLPFPNNGKLDGAILAALHSGDEQIIAKLVDFASANAERIGDPQILLCRAASLSRINALAKLIPVAKQRGTPNTPLQDTSVLQNACLTGTYEAVKIIMESDLVISDEDIQASLQLACKYSSAETITYLMDIDTKHRQPDSEWYCMNLLMATIKSGRFDNLSVILGKLESTGLTDKLDITNLLAWIMVTGHIQCGQVLIDHMATTLANPAKSYFKTRVSEANYTEIIPILRQMVQNKTERYRSLEMYAKSLIRNTASLEVLEYIFGLVAQLCDKERWLSILHDGINEAISIDREDIVRLFIQNGVDLEYSYTDGWTALYVAASYGRTGIVRLLIDSKANVNARSCYSGQTALHAGYKYPEIARMLLRAGADINARTKSNATPLCEAASFGYDSTVKVMLEFNPSAESKHEALTKAIEADATNSTRLLLDAGADPLKSATEGCAELAWAVRRNNLAIFRMLLEFDIDLERRKEDPSKIRSILSTAVMVVTRSSDLSIIKHLVDRGSDIESKGHPGQTPLCQMATKDHLEGVRYLLSKGANVNTEDTSSSSPLANACFFSSINVVRFLCTRGADINFISRGEFASPLQAATYRDPSPERDAIVRYLIEDAPQKANVRQITPQWGVPLNMACLNCSVDIVQLMLDNGADFDVNSSDTMGRKPIHYALYQSKENVELLRRYGAELFEKDNIQRGPLHLAVLSGCLDIVRYVLDEGKDSELVNERDTDGWTPLLWATRLCRIWHDKSFELQQLDIIKELLERGADIRALGPGLDGPWSALKLAYYYNLSPGVIALLETWGERCRSRTGEPTSDWDSISHRILKGKARGGSCAACLTELIGTYYTFSDCECFSLCFKCYPLGGQIHPDHSFHDKPGS</sequence>
<dbReference type="EMBL" id="MU394299">
    <property type="protein sequence ID" value="KAI6088823.1"/>
    <property type="molecule type" value="Genomic_DNA"/>
</dbReference>
<comment type="caution">
    <text evidence="1">The sequence shown here is derived from an EMBL/GenBank/DDBJ whole genome shotgun (WGS) entry which is preliminary data.</text>
</comment>
<name>A0ACC0D8C6_9PEZI</name>
<evidence type="ECO:0000313" key="2">
    <source>
        <dbReference type="Proteomes" id="UP001497680"/>
    </source>
</evidence>
<accession>A0ACC0D8C6</accession>
<protein>
    <submittedName>
        <fullName evidence="1">Ankyrin repeat-containing domain protein</fullName>
    </submittedName>
</protein>
<organism evidence="1 2">
    <name type="scientific">Hypoxylon rubiginosum</name>
    <dbReference type="NCBI Taxonomy" id="110542"/>
    <lineage>
        <taxon>Eukaryota</taxon>
        <taxon>Fungi</taxon>
        <taxon>Dikarya</taxon>
        <taxon>Ascomycota</taxon>
        <taxon>Pezizomycotina</taxon>
        <taxon>Sordariomycetes</taxon>
        <taxon>Xylariomycetidae</taxon>
        <taxon>Xylariales</taxon>
        <taxon>Hypoxylaceae</taxon>
        <taxon>Hypoxylon</taxon>
    </lineage>
</organism>
<dbReference type="Proteomes" id="UP001497680">
    <property type="component" value="Unassembled WGS sequence"/>
</dbReference>
<proteinExistence type="predicted"/>
<evidence type="ECO:0000313" key="1">
    <source>
        <dbReference type="EMBL" id="KAI6088823.1"/>
    </source>
</evidence>
<gene>
    <name evidence="1" type="ORF">F4821DRAFT_233049</name>
</gene>
<keyword evidence="2" id="KW-1185">Reference proteome</keyword>